<organism evidence="2 3">
    <name type="scientific">Knufia fluminis</name>
    <dbReference type="NCBI Taxonomy" id="191047"/>
    <lineage>
        <taxon>Eukaryota</taxon>
        <taxon>Fungi</taxon>
        <taxon>Dikarya</taxon>
        <taxon>Ascomycota</taxon>
        <taxon>Pezizomycotina</taxon>
        <taxon>Eurotiomycetes</taxon>
        <taxon>Chaetothyriomycetidae</taxon>
        <taxon>Chaetothyriales</taxon>
        <taxon>Trichomeriaceae</taxon>
        <taxon>Knufia</taxon>
    </lineage>
</organism>
<feature type="compositionally biased region" description="Pro residues" evidence="1">
    <location>
        <begin position="1159"/>
        <end position="1169"/>
    </location>
</feature>
<feature type="compositionally biased region" description="Acidic residues" evidence="1">
    <location>
        <begin position="734"/>
        <end position="747"/>
    </location>
</feature>
<dbReference type="EMBL" id="JAKLMC020000004">
    <property type="protein sequence ID" value="KAK5956964.1"/>
    <property type="molecule type" value="Genomic_DNA"/>
</dbReference>
<feature type="compositionally biased region" description="Acidic residues" evidence="1">
    <location>
        <begin position="1027"/>
        <end position="1044"/>
    </location>
</feature>
<feature type="compositionally biased region" description="Polar residues" evidence="1">
    <location>
        <begin position="1107"/>
        <end position="1117"/>
    </location>
</feature>
<feature type="compositionally biased region" description="Low complexity" evidence="1">
    <location>
        <begin position="254"/>
        <end position="264"/>
    </location>
</feature>
<sequence>MEPVKERESPMAQAQASNDDGQSLFLEPQRTPRRGVDSREVVLQQFRERQDIIMLDIEDDDGSISQLQSTETYTATKPLTSLSTSAQVIERRTIASSLPAPVKANSTVGDTQSGVKRRLFSSANAKETMYKFSGLLSPPSDPDSPQSNVGPIANDIPNHSSWSFGNLDIHQDEQRSQDWAYDASEAGELSMQLAQLVNPEVAAGGISKGSSAQPAPASEVASSMKDAIEAEGIARSQMLRAKRKQSDTNERGRSSSSPTPHHPSVGLQQKHDTSHKIQKARENQWEDLEELSADEIERQLDFAEMLRNGDRASGKTSNSSRGNTDRTRTAKPNSYSRTEADKFRTQTRHLEIDDNDDGDDAFAKTILASNDLPDVITPEEQKAREERLIRMKMGAFPGKPILKTKEKEMPARPVKFHSPWDDKPRPKQKNALQRPQKHSRQAIREMMGTASVQDDSAQNDQDDNNAGSSRRAVPSLAVLEQLSARKATVGAARNNTGDWRDRYDMLPQQGDNLNLPKEFSSMSEARQGLLVKRETLKERKKDLDSMLEVYKAFTRLLTLDELGDSDTKQLAEVKKFSVAVLDNDKSGKSARKRMLDISNNVKRRVQRLTSTPDEIDEEAASHLLPDIMSPEHYEKLQEEYEKTHAELSPVLGDLEKLRESNKARANRTREGHSKGCGTAKGSMSHLSKSGRSREVYYRSLDKKIEQGRAQLARFNQGEASATARADTGDLEIVDNQDNESAISEEDAVNNGDDFMRPLGSTKKLTRSKDDGMSIEEINRLEDERQKIEAARPAQAADMSLLQQMAAKAEQANHASSQGGQKHDSQMLQNMRRREAARAERKRKQEEMATAADAKEKNSEVAEDDSIEVESSREFDDSDLEEEDEEDAAEEEDDEGQPVCKRYIVKACIVGVSAELDEDEHLLGKFLNKQKAIKKVSEIAPWVQKEFARCNPDSDNSSFSITTKDLPDEYEQQMTLGVDGDAGCRTWIEEELYNPSEEAYENAKVYKACKQQEVWYVDWERIIKPVQEDEDEEMEDADQVDEQDSAEQASEPVAPSSPKEHQETPAAQVDSVTASPTQSATASETDENWELVSIHPDGAAESPAQPVTVANTDANQDSIVPATDDNDTSPSTSFDSLFSTNDDEDDDLFSPDPESSTLPSTPPSTPPSPSSPSNQPTSPVEKERTPTKPAPSPSQPKPSNPLITRPNFTQLRLFSSLALANRHAKEVFMHWFIEHLRGAHNLGYIRTEDENMEEELRSIGDRAAWSREEDFVVMREGKDEQGEKRVNDSFRVWVSKKKVARM</sequence>
<evidence type="ECO:0000313" key="3">
    <source>
        <dbReference type="Proteomes" id="UP001316803"/>
    </source>
</evidence>
<feature type="region of interest" description="Disordered" evidence="1">
    <location>
        <begin position="402"/>
        <end position="475"/>
    </location>
</feature>
<feature type="region of interest" description="Disordered" evidence="1">
    <location>
        <begin position="306"/>
        <end position="346"/>
    </location>
</feature>
<feature type="region of interest" description="Disordered" evidence="1">
    <location>
        <begin position="662"/>
        <end position="692"/>
    </location>
</feature>
<feature type="compositionally biased region" description="Polar residues" evidence="1">
    <location>
        <begin position="12"/>
        <end position="21"/>
    </location>
</feature>
<feature type="compositionally biased region" description="Polar residues" evidence="1">
    <location>
        <begin position="1127"/>
        <end position="1139"/>
    </location>
</feature>
<feature type="compositionally biased region" description="Low complexity" evidence="1">
    <location>
        <begin position="450"/>
        <end position="469"/>
    </location>
</feature>
<protein>
    <submittedName>
        <fullName evidence="2">Uncharacterized protein</fullName>
    </submittedName>
</protein>
<comment type="caution">
    <text evidence="2">The sequence shown here is derived from an EMBL/GenBank/DDBJ whole genome shotgun (WGS) entry which is preliminary data.</text>
</comment>
<proteinExistence type="predicted"/>
<feature type="region of interest" description="Disordered" evidence="1">
    <location>
        <begin position="205"/>
        <end position="224"/>
    </location>
</feature>
<feature type="region of interest" description="Disordered" evidence="1">
    <location>
        <begin position="134"/>
        <end position="157"/>
    </location>
</feature>
<keyword evidence="3" id="KW-1185">Reference proteome</keyword>
<feature type="region of interest" description="Disordered" evidence="1">
    <location>
        <begin position="803"/>
        <end position="895"/>
    </location>
</feature>
<feature type="compositionally biased region" description="Pro residues" evidence="1">
    <location>
        <begin position="1187"/>
        <end position="1198"/>
    </location>
</feature>
<feature type="compositionally biased region" description="Low complexity" evidence="1">
    <location>
        <begin position="1149"/>
        <end position="1158"/>
    </location>
</feature>
<feature type="compositionally biased region" description="Polar residues" evidence="1">
    <location>
        <begin position="1069"/>
        <end position="1082"/>
    </location>
</feature>
<gene>
    <name evidence="2" type="ORF">OHC33_002453</name>
</gene>
<accession>A0AAN8EJC8</accession>
<feature type="compositionally biased region" description="Basic and acidic residues" evidence="1">
    <location>
        <begin position="244"/>
        <end position="253"/>
    </location>
</feature>
<feature type="compositionally biased region" description="Acidic residues" evidence="1">
    <location>
        <begin position="875"/>
        <end position="895"/>
    </location>
</feature>
<feature type="compositionally biased region" description="Basic and acidic residues" evidence="1">
    <location>
        <begin position="269"/>
        <end position="280"/>
    </location>
</feature>
<dbReference type="Proteomes" id="UP001316803">
    <property type="component" value="Unassembled WGS sequence"/>
</dbReference>
<feature type="region of interest" description="Disordered" evidence="1">
    <location>
        <begin position="1026"/>
        <end position="1204"/>
    </location>
</feature>
<feature type="region of interest" description="Disordered" evidence="1">
    <location>
        <begin position="1"/>
        <end position="37"/>
    </location>
</feature>
<reference evidence="2 3" key="1">
    <citation type="submission" date="2022-12" db="EMBL/GenBank/DDBJ databases">
        <title>Genomic features and morphological characterization of a novel Knufia sp. strain isolated from spacecraft assembly facility.</title>
        <authorList>
            <person name="Teixeira M."/>
            <person name="Chander A.M."/>
            <person name="Stajich J.E."/>
            <person name="Venkateswaran K."/>
        </authorList>
    </citation>
    <scope>NUCLEOTIDE SEQUENCE [LARGE SCALE GENOMIC DNA]</scope>
    <source>
        <strain evidence="2 3">FJI-L2-BK-P2</strain>
    </source>
</reference>
<feature type="compositionally biased region" description="Basic and acidic residues" evidence="1">
    <location>
        <begin position="831"/>
        <end position="859"/>
    </location>
</feature>
<feature type="region of interest" description="Disordered" evidence="1">
    <location>
        <begin position="734"/>
        <end position="770"/>
    </location>
</feature>
<evidence type="ECO:0000313" key="2">
    <source>
        <dbReference type="EMBL" id="KAK5956964.1"/>
    </source>
</evidence>
<feature type="compositionally biased region" description="Basic and acidic residues" evidence="1">
    <location>
        <begin position="662"/>
        <end position="673"/>
    </location>
</feature>
<name>A0AAN8EJC8_9EURO</name>
<feature type="region of interest" description="Disordered" evidence="1">
    <location>
        <begin position="239"/>
        <end position="280"/>
    </location>
</feature>
<evidence type="ECO:0000256" key="1">
    <source>
        <dbReference type="SAM" id="MobiDB-lite"/>
    </source>
</evidence>